<dbReference type="PROSITE" id="PS00350">
    <property type="entry name" value="MADS_BOX_1"/>
    <property type="match status" value="1"/>
</dbReference>
<keyword evidence="9" id="KW-1185">Reference proteome</keyword>
<keyword evidence="4" id="KW-0804">Transcription</keyword>
<name>A0A5J4Z8J9_PORPP</name>
<dbReference type="InterPro" id="IPR033896">
    <property type="entry name" value="MEF2-like_N"/>
</dbReference>
<dbReference type="PANTHER" id="PTHR48019">
    <property type="entry name" value="SERUM RESPONSE FACTOR HOMOLOG"/>
    <property type="match status" value="1"/>
</dbReference>
<dbReference type="PROSITE" id="PS50066">
    <property type="entry name" value="MADS_BOX_2"/>
    <property type="match status" value="1"/>
</dbReference>
<dbReference type="InterPro" id="IPR002100">
    <property type="entry name" value="TF_MADSbox"/>
</dbReference>
<organism evidence="8 9">
    <name type="scientific">Porphyridium purpureum</name>
    <name type="common">Red alga</name>
    <name type="synonym">Porphyridium cruentum</name>
    <dbReference type="NCBI Taxonomy" id="35688"/>
    <lineage>
        <taxon>Eukaryota</taxon>
        <taxon>Rhodophyta</taxon>
        <taxon>Bangiophyceae</taxon>
        <taxon>Porphyridiales</taxon>
        <taxon>Porphyridiaceae</taxon>
        <taxon>Porphyridium</taxon>
    </lineage>
</organism>
<evidence type="ECO:0000256" key="1">
    <source>
        <dbReference type="ARBA" id="ARBA00004123"/>
    </source>
</evidence>
<evidence type="ECO:0000259" key="7">
    <source>
        <dbReference type="PROSITE" id="PS50066"/>
    </source>
</evidence>
<dbReference type="Proteomes" id="UP000324585">
    <property type="component" value="Unassembled WGS sequence"/>
</dbReference>
<feature type="region of interest" description="Disordered" evidence="6">
    <location>
        <begin position="424"/>
        <end position="451"/>
    </location>
</feature>
<dbReference type="Pfam" id="PF00319">
    <property type="entry name" value="SRF-TF"/>
    <property type="match status" value="1"/>
</dbReference>
<evidence type="ECO:0000313" key="8">
    <source>
        <dbReference type="EMBL" id="KAA8499478.1"/>
    </source>
</evidence>
<reference evidence="9" key="1">
    <citation type="journal article" date="2019" name="Nat. Commun.">
        <title>Expansion of phycobilisome linker gene families in mesophilic red algae.</title>
        <authorList>
            <person name="Lee J."/>
            <person name="Kim D."/>
            <person name="Bhattacharya D."/>
            <person name="Yoon H.S."/>
        </authorList>
    </citation>
    <scope>NUCLEOTIDE SEQUENCE [LARGE SCALE GENOMIC DNA]</scope>
    <source>
        <strain evidence="9">CCMP 1328</strain>
    </source>
</reference>
<dbReference type="GO" id="GO:0005634">
    <property type="term" value="C:nucleus"/>
    <property type="evidence" value="ECO:0007669"/>
    <property type="project" value="UniProtKB-SubCell"/>
</dbReference>
<keyword evidence="3" id="KW-0238">DNA-binding</keyword>
<comment type="subcellular location">
    <subcellularLocation>
        <location evidence="1">Nucleus</location>
    </subcellularLocation>
</comment>
<evidence type="ECO:0000256" key="3">
    <source>
        <dbReference type="ARBA" id="ARBA00023125"/>
    </source>
</evidence>
<feature type="domain" description="MADS-box" evidence="7">
    <location>
        <begin position="103"/>
        <end position="163"/>
    </location>
</feature>
<keyword evidence="5" id="KW-0539">Nucleus</keyword>
<dbReference type="SUPFAM" id="SSF55455">
    <property type="entry name" value="SRF-like"/>
    <property type="match status" value="1"/>
</dbReference>
<dbReference type="AlphaFoldDB" id="A0A5J4Z8J9"/>
<dbReference type="GO" id="GO:0045944">
    <property type="term" value="P:positive regulation of transcription by RNA polymerase II"/>
    <property type="evidence" value="ECO:0007669"/>
    <property type="project" value="InterPro"/>
</dbReference>
<feature type="region of interest" description="Disordered" evidence="6">
    <location>
        <begin position="222"/>
        <end position="280"/>
    </location>
</feature>
<dbReference type="PRINTS" id="PR00404">
    <property type="entry name" value="MADSDOMAIN"/>
</dbReference>
<dbReference type="Gene3D" id="3.40.1810.10">
    <property type="entry name" value="Transcription factor, MADS-box"/>
    <property type="match status" value="1"/>
</dbReference>
<evidence type="ECO:0000256" key="6">
    <source>
        <dbReference type="SAM" id="MobiDB-lite"/>
    </source>
</evidence>
<dbReference type="CDD" id="cd00265">
    <property type="entry name" value="MADS_MEF2_like"/>
    <property type="match status" value="1"/>
</dbReference>
<dbReference type="GO" id="GO:0000977">
    <property type="term" value="F:RNA polymerase II transcription regulatory region sequence-specific DNA binding"/>
    <property type="evidence" value="ECO:0007669"/>
    <property type="project" value="InterPro"/>
</dbReference>
<protein>
    <submittedName>
        <fullName evidence="8">Agamous-like MADS-box protein AGL15</fullName>
    </submittedName>
</protein>
<keyword evidence="2" id="KW-0805">Transcription regulation</keyword>
<proteinExistence type="predicted"/>
<dbReference type="SMART" id="SM00432">
    <property type="entry name" value="MADS"/>
    <property type="match status" value="1"/>
</dbReference>
<sequence length="475" mass="50777">MVARVVSPTAMYGEEMTRRGSLAPNCARTASAASRFVSVARKESDVPNISATVTRIPSRKGVTASLGFTALPHSNSGTITATAAPQAGLDCQERTKAEPSELAVRKKIQIRRIENDRARAVTFSKRKNGLLKKAKELSVLCDCEVMVVIFTKKGKLVEYSSAPQARMLEQYAAFSGTAERRDASTRPGEPVVRRKVNMSVDFPQAALAASSAAVRVRNGGDGAHAVLGKRNSGSSAKHSQAHPPAKKSKTGKDTSEKPTLSESTKPAPLTEEGPCAAACQSSVRSSGNDLRSALSRALGPGILTTRESDTAAVGAPTGLSHGTNDRTLSSAAMLSKLDSIMMQNELNFAQLNDSILGRVPEGCVGASPRAISHPRLSAHREVCQIHDHGDDHQATTDDDSECEEQPTMTAMWSMDMNISGEDVSTQDAIDDDSSNEHKSSRDQDHDHHDLSIFEAVVEHEIPSLSRIRALEPFSG</sequence>
<feature type="compositionally biased region" description="Basic and acidic residues" evidence="6">
    <location>
        <begin position="434"/>
        <end position="451"/>
    </location>
</feature>
<gene>
    <name evidence="8" type="ORF">FVE85_7063</name>
</gene>
<dbReference type="EMBL" id="VRMN01000001">
    <property type="protein sequence ID" value="KAA8499478.1"/>
    <property type="molecule type" value="Genomic_DNA"/>
</dbReference>
<evidence type="ECO:0000313" key="9">
    <source>
        <dbReference type="Proteomes" id="UP000324585"/>
    </source>
</evidence>
<comment type="caution">
    <text evidence="8">The sequence shown here is derived from an EMBL/GenBank/DDBJ whole genome shotgun (WGS) entry which is preliminary data.</text>
</comment>
<evidence type="ECO:0000256" key="2">
    <source>
        <dbReference type="ARBA" id="ARBA00023015"/>
    </source>
</evidence>
<dbReference type="OrthoDB" id="5967at2759"/>
<evidence type="ECO:0000256" key="5">
    <source>
        <dbReference type="ARBA" id="ARBA00023242"/>
    </source>
</evidence>
<evidence type="ECO:0000256" key="4">
    <source>
        <dbReference type="ARBA" id="ARBA00023163"/>
    </source>
</evidence>
<dbReference type="GO" id="GO:0046983">
    <property type="term" value="F:protein dimerization activity"/>
    <property type="evidence" value="ECO:0007669"/>
    <property type="project" value="InterPro"/>
</dbReference>
<accession>A0A5J4Z8J9</accession>
<dbReference type="InterPro" id="IPR050142">
    <property type="entry name" value="MADS-box/MEF2_TF"/>
</dbReference>
<dbReference type="InterPro" id="IPR036879">
    <property type="entry name" value="TF_MADSbox_sf"/>
</dbReference>